<accession>D3ACM8</accession>
<sequence length="48" mass="5528">MRRRAHQKKHGGNGTASCRFRRAYAASANSIYQRTVVCQLIKKSFFII</sequence>
<organism evidence="1 2">
    <name type="scientific">Hungatella hathewayi DSM 13479</name>
    <dbReference type="NCBI Taxonomy" id="566550"/>
    <lineage>
        <taxon>Bacteria</taxon>
        <taxon>Bacillati</taxon>
        <taxon>Bacillota</taxon>
        <taxon>Clostridia</taxon>
        <taxon>Lachnospirales</taxon>
        <taxon>Lachnospiraceae</taxon>
        <taxon>Hungatella</taxon>
    </lineage>
</organism>
<dbReference type="AlphaFoldDB" id="D3ACM8"/>
<evidence type="ECO:0000313" key="2">
    <source>
        <dbReference type="Proteomes" id="UP000004968"/>
    </source>
</evidence>
<reference evidence="1 2" key="1">
    <citation type="submission" date="2010-01" db="EMBL/GenBank/DDBJ databases">
        <authorList>
            <person name="Weinstock G."/>
            <person name="Sodergren E."/>
            <person name="Clifton S."/>
            <person name="Fulton L."/>
            <person name="Fulton B."/>
            <person name="Courtney L."/>
            <person name="Fronick C."/>
            <person name="Harrison M."/>
            <person name="Strong C."/>
            <person name="Farmer C."/>
            <person name="Delahaunty K."/>
            <person name="Markovic C."/>
            <person name="Hall O."/>
            <person name="Minx P."/>
            <person name="Tomlinson C."/>
            <person name="Mitreva M."/>
            <person name="Nelson J."/>
            <person name="Hou S."/>
            <person name="Wollam A."/>
            <person name="Pepin K.H."/>
            <person name="Johnson M."/>
            <person name="Bhonagiri V."/>
            <person name="Nash W.E."/>
            <person name="Warren W."/>
            <person name="Chinwalla A."/>
            <person name="Mardis E.R."/>
            <person name="Wilson R.K."/>
        </authorList>
    </citation>
    <scope>NUCLEOTIDE SEQUENCE [LARGE SCALE GENOMIC DNA]</scope>
    <source>
        <strain evidence="1 2">DSM 13479</strain>
    </source>
</reference>
<comment type="caution">
    <text evidence="1">The sequence shown here is derived from an EMBL/GenBank/DDBJ whole genome shotgun (WGS) entry which is preliminary data.</text>
</comment>
<protein>
    <submittedName>
        <fullName evidence="1">Uncharacterized protein</fullName>
    </submittedName>
</protein>
<dbReference type="HOGENOM" id="CLU_3153679_0_0_9"/>
<dbReference type="Proteomes" id="UP000004968">
    <property type="component" value="Unassembled WGS sequence"/>
</dbReference>
<dbReference type="EMBL" id="ACIO01000087">
    <property type="protein sequence ID" value="EFD00412.1"/>
    <property type="molecule type" value="Genomic_DNA"/>
</dbReference>
<gene>
    <name evidence="1" type="ORF">CLOSTHATH_01356</name>
</gene>
<proteinExistence type="predicted"/>
<evidence type="ECO:0000313" key="1">
    <source>
        <dbReference type="EMBL" id="EFD00412.1"/>
    </source>
</evidence>
<name>D3ACM8_9FIRM</name>